<name>A0A087MMM1_9GAMM</name>
<keyword evidence="3" id="KW-1185">Reference proteome</keyword>
<proteinExistence type="predicted"/>
<gene>
    <name evidence="2" type="ORF">N788_02795</name>
</gene>
<reference evidence="3" key="1">
    <citation type="submission" date="2013-08" db="EMBL/GenBank/DDBJ databases">
        <title>Genome sequencing of Arenimonas donghaensis.</title>
        <authorList>
            <person name="Chen F."/>
            <person name="Wang G."/>
        </authorList>
    </citation>
    <scope>NUCLEOTIDE SEQUENCE [LARGE SCALE GENOMIC DNA]</scope>
    <source>
        <strain evidence="3">HO3-R19</strain>
    </source>
</reference>
<dbReference type="RefSeq" id="WP_051924269.1">
    <property type="nucleotide sequence ID" value="NZ_AVCJ01000001.1"/>
</dbReference>
<feature type="domain" description="Prolyl 4-hydroxylase alpha subunit Fe(2+) 2OG dioxygenase" evidence="1">
    <location>
        <begin position="117"/>
        <end position="216"/>
    </location>
</feature>
<dbReference type="EMBL" id="AVCJ01000001">
    <property type="protein sequence ID" value="KFL38124.1"/>
    <property type="molecule type" value="Genomic_DNA"/>
</dbReference>
<sequence>MEFIYDLDRLSAIASSQAGAYRGGHPFPHIVLDQFLKPASAAALAAAVTGPGNEIAWDRYAAEGFEMKLACSREEELPETVCRALHELNAGPMLRFLEALTGIGHLLPDPQLLGGGLHLVGRGGHLGVHADFNWHPGLQANRRINLLLYLNQDWDPAWGGDLELWSTDAARREKSIAPLFNRAVIFNTRSDTFHGHPAPLATPEGVWRRSIAMYYYTTTRPEAEQRAPHNTRYKGMHLP</sequence>
<dbReference type="Pfam" id="PF13640">
    <property type="entry name" value="2OG-FeII_Oxy_3"/>
    <property type="match status" value="1"/>
</dbReference>
<evidence type="ECO:0000313" key="3">
    <source>
        <dbReference type="Proteomes" id="UP000029085"/>
    </source>
</evidence>
<organism evidence="2 3">
    <name type="scientific">Arenimonas donghaensis DSM 18148 = HO3-R19</name>
    <dbReference type="NCBI Taxonomy" id="1121014"/>
    <lineage>
        <taxon>Bacteria</taxon>
        <taxon>Pseudomonadati</taxon>
        <taxon>Pseudomonadota</taxon>
        <taxon>Gammaproteobacteria</taxon>
        <taxon>Lysobacterales</taxon>
        <taxon>Lysobacteraceae</taxon>
        <taxon>Arenimonas</taxon>
    </lineage>
</organism>
<reference evidence="2 3" key="2">
    <citation type="journal article" date="2015" name="Stand. Genomic Sci.">
        <title>High quality draft genomic sequence of Arenimonas donghaensis DSM 18148(T).</title>
        <authorList>
            <person name="Chen F."/>
            <person name="Wang H."/>
            <person name="Cao Y."/>
            <person name="Li X."/>
            <person name="Wang G."/>
        </authorList>
    </citation>
    <scope>NUCLEOTIDE SEQUENCE [LARGE SCALE GENOMIC DNA]</scope>
    <source>
        <strain evidence="2 3">HO3-R19</strain>
    </source>
</reference>
<evidence type="ECO:0000259" key="1">
    <source>
        <dbReference type="Pfam" id="PF13640"/>
    </source>
</evidence>
<dbReference type="Proteomes" id="UP000029085">
    <property type="component" value="Unassembled WGS sequence"/>
</dbReference>
<evidence type="ECO:0000313" key="2">
    <source>
        <dbReference type="EMBL" id="KFL38124.1"/>
    </source>
</evidence>
<dbReference type="AlphaFoldDB" id="A0A087MMM1"/>
<protein>
    <recommendedName>
        <fullName evidence="1">Prolyl 4-hydroxylase alpha subunit Fe(2+) 2OG dioxygenase domain-containing protein</fullName>
    </recommendedName>
</protein>
<accession>A0A087MMM1</accession>
<dbReference type="OrthoDB" id="9783171at2"/>
<dbReference type="Gene3D" id="2.60.120.620">
    <property type="entry name" value="q2cbj1_9rhob like domain"/>
    <property type="match status" value="1"/>
</dbReference>
<dbReference type="InterPro" id="IPR044862">
    <property type="entry name" value="Pro_4_hyd_alph_FE2OG_OXY"/>
</dbReference>
<comment type="caution">
    <text evidence="2">The sequence shown here is derived from an EMBL/GenBank/DDBJ whole genome shotgun (WGS) entry which is preliminary data.</text>
</comment>
<dbReference type="PATRIC" id="fig|1121014.3.peg.533"/>
<dbReference type="STRING" id="1121014.N788_02795"/>